<gene>
    <name evidence="3" type="ORF">IHE39_27755</name>
</gene>
<sequence length="125" mass="13921">MTTNLDDISEAIGRLRAEVQNLSQQMAHSNKRADNHRSAIHRRVDDLVRDVGDLSSSLVGVKHDVAEVREDLGDAKKVTDEVKQWKQRGIGALFVTGIASASLSGMIVGFAVYWWDAFMKLLRTQ</sequence>
<keyword evidence="2" id="KW-0812">Transmembrane</keyword>
<dbReference type="Pfam" id="PF07439">
    <property type="entry name" value="DUF1515"/>
    <property type="match status" value="1"/>
</dbReference>
<name>A0ABR9GWM9_9HYPH</name>
<protein>
    <submittedName>
        <fullName evidence="3">DUF1515 family protein</fullName>
    </submittedName>
</protein>
<evidence type="ECO:0000256" key="1">
    <source>
        <dbReference type="SAM" id="Coils"/>
    </source>
</evidence>
<keyword evidence="2" id="KW-1133">Transmembrane helix</keyword>
<dbReference type="Proteomes" id="UP000598227">
    <property type="component" value="Unassembled WGS sequence"/>
</dbReference>
<feature type="transmembrane region" description="Helical" evidence="2">
    <location>
        <begin position="92"/>
        <end position="115"/>
    </location>
</feature>
<keyword evidence="4" id="KW-1185">Reference proteome</keyword>
<evidence type="ECO:0000313" key="3">
    <source>
        <dbReference type="EMBL" id="MBE1208092.1"/>
    </source>
</evidence>
<evidence type="ECO:0000256" key="2">
    <source>
        <dbReference type="SAM" id="Phobius"/>
    </source>
</evidence>
<keyword evidence="2" id="KW-0472">Membrane</keyword>
<proteinExistence type="predicted"/>
<accession>A0ABR9GWM9</accession>
<evidence type="ECO:0000313" key="4">
    <source>
        <dbReference type="Proteomes" id="UP000598227"/>
    </source>
</evidence>
<keyword evidence="1" id="KW-0175">Coiled coil</keyword>
<dbReference type="Gene3D" id="1.20.1480.30">
    <property type="entry name" value="Designed four-helix bundle protein"/>
    <property type="match status" value="1"/>
</dbReference>
<organism evidence="3 4">
    <name type="scientific">Aminobacter carboxidus</name>
    <dbReference type="NCBI Taxonomy" id="376165"/>
    <lineage>
        <taxon>Bacteria</taxon>
        <taxon>Pseudomonadati</taxon>
        <taxon>Pseudomonadota</taxon>
        <taxon>Alphaproteobacteria</taxon>
        <taxon>Hyphomicrobiales</taxon>
        <taxon>Phyllobacteriaceae</taxon>
        <taxon>Aminobacter</taxon>
    </lineage>
</organism>
<dbReference type="EMBL" id="JACZEP010000017">
    <property type="protein sequence ID" value="MBE1208092.1"/>
    <property type="molecule type" value="Genomic_DNA"/>
</dbReference>
<feature type="coiled-coil region" evidence="1">
    <location>
        <begin position="5"/>
        <end position="32"/>
    </location>
</feature>
<comment type="caution">
    <text evidence="3">The sequence shown here is derived from an EMBL/GenBank/DDBJ whole genome shotgun (WGS) entry which is preliminary data.</text>
</comment>
<reference evidence="3 4" key="1">
    <citation type="submission" date="2020-09" db="EMBL/GenBank/DDBJ databases">
        <title>Draft Genome Sequence of Aminobacter carboxidus type strain DSM 1086, a soil Gram-negative carboxydobacterium.</title>
        <authorList>
            <person name="Turrini P."/>
            <person name="Tescari M."/>
            <person name="Artuso I."/>
            <person name="Lugli G.A."/>
            <person name="Frangipani E."/>
            <person name="Ventura M."/>
            <person name="Visca P."/>
        </authorList>
    </citation>
    <scope>NUCLEOTIDE SEQUENCE [LARGE SCALE GENOMIC DNA]</scope>
    <source>
        <strain evidence="3 4">DSM 1086</strain>
    </source>
</reference>
<dbReference type="RefSeq" id="WP_192568768.1">
    <property type="nucleotide sequence ID" value="NZ_JACZEP010000017.1"/>
</dbReference>
<dbReference type="SUPFAM" id="SSF58100">
    <property type="entry name" value="Bacterial hemolysins"/>
    <property type="match status" value="1"/>
</dbReference>
<dbReference type="InterPro" id="IPR010889">
    <property type="entry name" value="DUF1515"/>
</dbReference>